<dbReference type="PANTHER" id="PTHR34203">
    <property type="entry name" value="METHYLTRANSFERASE, FKBM FAMILY PROTEIN"/>
    <property type="match status" value="1"/>
</dbReference>
<dbReference type="PANTHER" id="PTHR34203:SF15">
    <property type="entry name" value="SLL1173 PROTEIN"/>
    <property type="match status" value="1"/>
</dbReference>
<protein>
    <submittedName>
        <fullName evidence="2">FkbM family methyltransferase</fullName>
    </submittedName>
</protein>
<evidence type="ECO:0000259" key="1">
    <source>
        <dbReference type="Pfam" id="PF05050"/>
    </source>
</evidence>
<dbReference type="GeneID" id="1454607"/>
<dbReference type="Pfam" id="PF05050">
    <property type="entry name" value="Methyltransf_21"/>
    <property type="match status" value="1"/>
</dbReference>
<evidence type="ECO:0000313" key="3">
    <source>
        <dbReference type="EMBL" id="SAI85299.1"/>
    </source>
</evidence>
<dbReference type="SUPFAM" id="SSF53335">
    <property type="entry name" value="S-adenosyl-L-methionine-dependent methyltransferases"/>
    <property type="match status" value="1"/>
</dbReference>
<dbReference type="EMBL" id="CP050869">
    <property type="protein sequence ID" value="QPG48787.1"/>
    <property type="molecule type" value="Genomic_DNA"/>
</dbReference>
<dbReference type="GO" id="GO:0032259">
    <property type="term" value="P:methylation"/>
    <property type="evidence" value="ECO:0007669"/>
    <property type="project" value="UniProtKB-KW"/>
</dbReference>
<dbReference type="InterPro" id="IPR029063">
    <property type="entry name" value="SAM-dependent_MTases_sf"/>
</dbReference>
<dbReference type="RefSeq" id="WP_010923516.1">
    <property type="nucleotide sequence ID" value="NZ_LT549890.1"/>
</dbReference>
<feature type="domain" description="Methyltransferase FkbM" evidence="1">
    <location>
        <begin position="50"/>
        <end position="190"/>
    </location>
</feature>
<gene>
    <name evidence="2" type="ORF">HFC64_01295</name>
    <name evidence="3" type="ORF">SSOP1_1745</name>
</gene>
<dbReference type="EMBL" id="LT549890">
    <property type="protein sequence ID" value="SAI85299.1"/>
    <property type="molecule type" value="Genomic_DNA"/>
</dbReference>
<dbReference type="InterPro" id="IPR052514">
    <property type="entry name" value="SAM-dependent_MTase"/>
</dbReference>
<reference evidence="4" key="2">
    <citation type="submission" date="2016-04" db="EMBL/GenBank/DDBJ databases">
        <authorList>
            <person name="Shah S.A."/>
            <person name="Garrett R.A."/>
        </authorList>
    </citation>
    <scope>NUCLEOTIDE SEQUENCE [LARGE SCALE GENOMIC DNA]</scope>
    <source>
        <strain evidence="4">ATCC 35091 / DSM 1616 / JCM 8930 / NBRC 15331 / P1</strain>
    </source>
</reference>
<keyword evidence="2" id="KW-0489">Methyltransferase</keyword>
<dbReference type="InterPro" id="IPR006342">
    <property type="entry name" value="FkbM_mtfrase"/>
</dbReference>
<dbReference type="PATRIC" id="fig|2287.9.peg.1828"/>
<evidence type="ECO:0000313" key="5">
    <source>
        <dbReference type="Proteomes" id="UP000594632"/>
    </source>
</evidence>
<accession>A0A157T212</accession>
<evidence type="ECO:0000313" key="2">
    <source>
        <dbReference type="EMBL" id="QPG48787.1"/>
    </source>
</evidence>
<evidence type="ECO:0000313" key="4">
    <source>
        <dbReference type="Proteomes" id="UP000076770"/>
    </source>
</evidence>
<dbReference type="Proteomes" id="UP000076770">
    <property type="component" value="Chromosome i"/>
</dbReference>
<proteinExistence type="predicted"/>
<name>A0A157T212_SACSO</name>
<dbReference type="NCBIfam" id="TIGR01444">
    <property type="entry name" value="fkbM_fam"/>
    <property type="match status" value="1"/>
</dbReference>
<reference evidence="2 5" key="3">
    <citation type="journal article" date="2020" name="Nat. Commun.">
        <title>The structures of two archaeal type IV pili illuminate evolutionary relationships.</title>
        <authorList>
            <person name="Wang F."/>
            <person name="Baquero D.P."/>
            <person name="Su Z."/>
            <person name="Beltran L.C."/>
            <person name="Prangishvili D."/>
            <person name="Krupovic M."/>
            <person name="Egelman E.H."/>
        </authorList>
    </citation>
    <scope>NUCLEOTIDE SEQUENCE [LARGE SCALE GENOMIC DNA]</scope>
    <source>
        <strain evidence="2 5">POZ149</strain>
    </source>
</reference>
<dbReference type="SMR" id="A0A157T212"/>
<dbReference type="Gene3D" id="3.40.50.150">
    <property type="entry name" value="Vaccinia Virus protein VP39"/>
    <property type="match status" value="1"/>
</dbReference>
<reference evidence="3" key="1">
    <citation type="submission" date="2016-04" db="EMBL/GenBank/DDBJ databases">
        <authorList>
            <person name="Evans L.H."/>
            <person name="Alamgir A."/>
            <person name="Owens N."/>
            <person name="Weber N.D."/>
            <person name="Virtaneva K."/>
            <person name="Barbian K."/>
            <person name="Babar A."/>
            <person name="Rosenke K."/>
        </authorList>
    </citation>
    <scope>NUCLEOTIDE SEQUENCE</scope>
    <source>
        <strain evidence="3">P1</strain>
    </source>
</reference>
<keyword evidence="2" id="KW-0808">Transferase</keyword>
<dbReference type="Proteomes" id="UP000594632">
    <property type="component" value="Chromosome"/>
</dbReference>
<sequence>MFNIKDNYMEFTYKDKRLRFYGFLLNGHVYNQFISFEYGKIDFKNKTVIDIGANIGDSSIYFAINGAKEVYAIEPMPKLFNYLTENIRFNNITNIIPLNVAIGNEEGLIKIPNIDVGLDAYTKNFQNSENGNIIPVKTLRSIISEYVISENIVLKIDCEGCEYDAIYSLDNTTLDKISQIALEYHYGPYKLSEFLIEKGFKVEYTKPKRYNEHEIGILYAFK</sequence>
<dbReference type="CDD" id="cd02440">
    <property type="entry name" value="AdoMet_MTases"/>
    <property type="match status" value="1"/>
</dbReference>
<dbReference type="OrthoDB" id="275825at2157"/>
<dbReference type="AlphaFoldDB" id="A0A157T212"/>
<organism evidence="3 4">
    <name type="scientific">Saccharolobus solfataricus</name>
    <name type="common">Sulfolobus solfataricus</name>
    <dbReference type="NCBI Taxonomy" id="2287"/>
    <lineage>
        <taxon>Archaea</taxon>
        <taxon>Thermoproteota</taxon>
        <taxon>Thermoprotei</taxon>
        <taxon>Sulfolobales</taxon>
        <taxon>Sulfolobaceae</taxon>
        <taxon>Saccharolobus</taxon>
    </lineage>
</organism>
<dbReference type="GO" id="GO:0008168">
    <property type="term" value="F:methyltransferase activity"/>
    <property type="evidence" value="ECO:0007669"/>
    <property type="project" value="UniProtKB-KW"/>
</dbReference>